<keyword evidence="1" id="KW-0812">Transmembrane</keyword>
<name>A0A6I4UW71_9SPHN</name>
<feature type="transmembrane region" description="Helical" evidence="1">
    <location>
        <begin position="69"/>
        <end position="87"/>
    </location>
</feature>
<dbReference type="AlphaFoldDB" id="A0A6I4UW71"/>
<evidence type="ECO:0008006" key="4">
    <source>
        <dbReference type="Google" id="ProtNLM"/>
    </source>
</evidence>
<feature type="transmembrane region" description="Helical" evidence="1">
    <location>
        <begin position="130"/>
        <end position="151"/>
    </location>
</feature>
<feature type="transmembrane region" description="Helical" evidence="1">
    <location>
        <begin position="37"/>
        <end position="57"/>
    </location>
</feature>
<feature type="transmembrane region" description="Helical" evidence="1">
    <location>
        <begin position="99"/>
        <end position="123"/>
    </location>
</feature>
<comment type="caution">
    <text evidence="2">The sequence shown here is derived from an EMBL/GenBank/DDBJ whole genome shotgun (WGS) entry which is preliminary data.</text>
</comment>
<dbReference type="OrthoDB" id="7502135at2"/>
<organism evidence="2 3">
    <name type="scientific">Croceibacterium soli</name>
    <dbReference type="NCBI Taxonomy" id="1739690"/>
    <lineage>
        <taxon>Bacteria</taxon>
        <taxon>Pseudomonadati</taxon>
        <taxon>Pseudomonadota</taxon>
        <taxon>Alphaproteobacteria</taxon>
        <taxon>Sphingomonadales</taxon>
        <taxon>Erythrobacteraceae</taxon>
        <taxon>Croceibacterium</taxon>
    </lineage>
</organism>
<sequence>MPALFLALLTAALGMAGGRTALLVARLSGALGGGAGLLAACWITAAATSALAAWAGSMLAPLMPPAGKTMFVAAALAVAALELLFAAPRRTPAEPTRSLGAIGLVLFAGQLTDSARFLVLALAVATGAPALAAVGGTLGTGAVLTAGWALGTQWEKHVFVRTVRFAAAALFGIAAVLAALAARGIIG</sequence>
<keyword evidence="1" id="KW-1133">Transmembrane helix</keyword>
<protein>
    <recommendedName>
        <fullName evidence="4">GDT1 family protein</fullName>
    </recommendedName>
</protein>
<accession>A0A6I4UW71</accession>
<dbReference type="RefSeq" id="WP_160746857.1">
    <property type="nucleotide sequence ID" value="NZ_WTYK01000005.1"/>
</dbReference>
<dbReference type="EMBL" id="WTYK01000005">
    <property type="protein sequence ID" value="MXP41999.1"/>
    <property type="molecule type" value="Genomic_DNA"/>
</dbReference>
<proteinExistence type="predicted"/>
<evidence type="ECO:0000313" key="3">
    <source>
        <dbReference type="Proteomes" id="UP000469159"/>
    </source>
</evidence>
<reference evidence="2 3" key="1">
    <citation type="submission" date="2019-12" db="EMBL/GenBank/DDBJ databases">
        <title>Genomic-based taxomic classification of the family Erythrobacteraceae.</title>
        <authorList>
            <person name="Xu L."/>
        </authorList>
    </citation>
    <scope>NUCLEOTIDE SEQUENCE [LARGE SCALE GENOMIC DNA]</scope>
    <source>
        <strain evidence="2 3">MCCC 1K02066</strain>
    </source>
</reference>
<feature type="transmembrane region" description="Helical" evidence="1">
    <location>
        <begin position="163"/>
        <end position="186"/>
    </location>
</feature>
<keyword evidence="1" id="KW-0472">Membrane</keyword>
<gene>
    <name evidence="2" type="ORF">GRI75_10140</name>
</gene>
<evidence type="ECO:0000256" key="1">
    <source>
        <dbReference type="SAM" id="Phobius"/>
    </source>
</evidence>
<dbReference type="Proteomes" id="UP000469159">
    <property type="component" value="Unassembled WGS sequence"/>
</dbReference>
<keyword evidence="3" id="KW-1185">Reference proteome</keyword>
<evidence type="ECO:0000313" key="2">
    <source>
        <dbReference type="EMBL" id="MXP41999.1"/>
    </source>
</evidence>